<dbReference type="AlphaFoldDB" id="B0BV92"/>
<dbReference type="KEGG" id="rrj:RrIowa_1421"/>
<reference evidence="1 2" key="1">
    <citation type="journal article" date="2008" name="Infect. Immun.">
        <title>Genomic comparison of virulent Rickettsia rickettsii Sheila Smith and avirulent Rickettsia rickettsii Iowa.</title>
        <authorList>
            <person name="Ellison D.W."/>
            <person name="Clark T.R."/>
            <person name="Sturdevant D.E."/>
            <person name="Virtaneva K."/>
            <person name="Porcella S.F."/>
            <person name="Hackstadt T."/>
        </authorList>
    </citation>
    <scope>NUCLEOTIDE SEQUENCE [LARGE SCALE GENOMIC DNA]</scope>
    <source>
        <strain evidence="1 2">Iowa</strain>
    </source>
</reference>
<sequence>MIKALYTRVELQKLATSSYKYSGTHVLSIRSVPRLVDSLYFLKLSFVYTTLHLFEVYTWNIKYNFKI</sequence>
<evidence type="ECO:0000313" key="2">
    <source>
        <dbReference type="Proteomes" id="UP000000796"/>
    </source>
</evidence>
<keyword evidence="2" id="KW-1185">Reference proteome</keyword>
<name>B0BV92_RICRO</name>
<dbReference type="HOGENOM" id="CLU_2809720_0_0_5"/>
<dbReference type="EMBL" id="CP000766">
    <property type="protein sequence ID" value="ABY73152.1"/>
    <property type="molecule type" value="Genomic_DNA"/>
</dbReference>
<gene>
    <name evidence="1" type="ordered locus">RrIowa_1421</name>
</gene>
<evidence type="ECO:0000313" key="1">
    <source>
        <dbReference type="EMBL" id="ABY73152.1"/>
    </source>
</evidence>
<protein>
    <submittedName>
        <fullName evidence="1">Uncharacterized protein</fullName>
    </submittedName>
</protein>
<dbReference type="Proteomes" id="UP000000796">
    <property type="component" value="Chromosome"/>
</dbReference>
<organism evidence="1 2">
    <name type="scientific">Rickettsia rickettsii (strain Iowa)</name>
    <dbReference type="NCBI Taxonomy" id="452659"/>
    <lineage>
        <taxon>Bacteria</taxon>
        <taxon>Pseudomonadati</taxon>
        <taxon>Pseudomonadota</taxon>
        <taxon>Alphaproteobacteria</taxon>
        <taxon>Rickettsiales</taxon>
        <taxon>Rickettsiaceae</taxon>
        <taxon>Rickettsieae</taxon>
        <taxon>Rickettsia</taxon>
        <taxon>spotted fever group</taxon>
    </lineage>
</organism>
<proteinExistence type="predicted"/>
<accession>B0BV92</accession>
<reference evidence="1 2" key="2">
    <citation type="journal article" date="2015" name="Infect. Immun.">
        <title>Comparative genome sequencing of Rickettsia rickettsii strains that differ in virulence.</title>
        <authorList>
            <person name="Clark T.R."/>
            <person name="Noriea N.F."/>
            <person name="Bublitz D.C."/>
            <person name="Ellison D.W."/>
            <person name="Martens C."/>
            <person name="Lutter E.I."/>
            <person name="Hackstadt T."/>
        </authorList>
    </citation>
    <scope>NUCLEOTIDE SEQUENCE [LARGE SCALE GENOMIC DNA]</scope>
    <source>
        <strain evidence="1 2">Iowa</strain>
    </source>
</reference>